<dbReference type="PROSITE" id="PS01068">
    <property type="entry name" value="OMPA_1"/>
    <property type="match status" value="1"/>
</dbReference>
<dbReference type="InterPro" id="IPR050330">
    <property type="entry name" value="Bact_OuterMem_StrucFunc"/>
</dbReference>
<dbReference type="Pfam" id="PF00691">
    <property type="entry name" value="OmpA"/>
    <property type="match status" value="1"/>
</dbReference>
<keyword evidence="4" id="KW-0812">Transmembrane</keyword>
<evidence type="ECO:0000256" key="2">
    <source>
        <dbReference type="ARBA" id="ARBA00022448"/>
    </source>
</evidence>
<evidence type="ECO:0000256" key="5">
    <source>
        <dbReference type="ARBA" id="ARBA00022729"/>
    </source>
</evidence>
<proteinExistence type="predicted"/>
<dbReference type="PROSITE" id="PS00018">
    <property type="entry name" value="EF_HAND_1"/>
    <property type="match status" value="1"/>
</dbReference>
<keyword evidence="8 10" id="KW-0472">Membrane</keyword>
<sequence length="400" mass="42363">MSFLLNKRALFVGLIAASSVAQATPEEGFTIAPSIGYYNMDNHRGVDNTTALSLGLGYQFGNPWAVEFVYLNADSEASVGGSDVDADQYRLDALYHLAEQGNWTPYLAAGVGTTDFSPGENNALINAGGGVKYALNQDLSLRADFRLINDVEDHELDNLTMVGLHYVFGAKSAPAEAEEEPVKAIAQPAKPTDADNDGVIDANDLCQNTPAGVSVDIKGCALDSDKDGVADHKDQCLNTPMGVSVDMKGCALDSDKDGVADHLDACANSAAGSKVNAKGCYLVLKEAKSIRLDVQFASNSSVVNAKYFPQIKKVAAFLKEYPKTSVVIEGHTDDSGSAAYNQALSEKRAKAIATVLTKELGVAANRVTAIGYGEEKPMVNNNTAANREANRRVVAIISSK</sequence>
<protein>
    <submittedName>
        <fullName evidence="14">OmpA family protein</fullName>
    </submittedName>
</protein>
<keyword evidence="15" id="KW-1185">Reference proteome</keyword>
<keyword evidence="6" id="KW-0406">Ion transport</keyword>
<dbReference type="Pfam" id="PF13505">
    <property type="entry name" value="OMP_b-brl"/>
    <property type="match status" value="1"/>
</dbReference>
<dbReference type="InterPro" id="IPR036737">
    <property type="entry name" value="OmpA-like_sf"/>
</dbReference>
<dbReference type="PRINTS" id="PR01021">
    <property type="entry name" value="OMPADOMAIN"/>
</dbReference>
<dbReference type="RefSeq" id="WP_255893516.1">
    <property type="nucleotide sequence ID" value="NZ_JAMZEG020000001.1"/>
</dbReference>
<feature type="chain" id="PRO_5047177074" evidence="12">
    <location>
        <begin position="24"/>
        <end position="400"/>
    </location>
</feature>
<evidence type="ECO:0000259" key="13">
    <source>
        <dbReference type="PROSITE" id="PS51123"/>
    </source>
</evidence>
<keyword evidence="7" id="KW-0626">Porin</keyword>
<dbReference type="Gene3D" id="2.40.160.20">
    <property type="match status" value="1"/>
</dbReference>
<dbReference type="SUPFAM" id="SSF56925">
    <property type="entry name" value="OMPA-like"/>
    <property type="match status" value="1"/>
</dbReference>
<dbReference type="InterPro" id="IPR006690">
    <property type="entry name" value="OMPA-like_CS"/>
</dbReference>
<evidence type="ECO:0000256" key="3">
    <source>
        <dbReference type="ARBA" id="ARBA00022452"/>
    </source>
</evidence>
<evidence type="ECO:0000256" key="12">
    <source>
        <dbReference type="SAM" id="SignalP"/>
    </source>
</evidence>
<dbReference type="InterPro" id="IPR003367">
    <property type="entry name" value="Thrombospondin_3-like_rpt"/>
</dbReference>
<evidence type="ECO:0000313" key="15">
    <source>
        <dbReference type="Proteomes" id="UP001139522"/>
    </source>
</evidence>
<evidence type="ECO:0000313" key="14">
    <source>
        <dbReference type="EMBL" id="MDE8601358.1"/>
    </source>
</evidence>
<dbReference type="InterPro" id="IPR011250">
    <property type="entry name" value="OMP/PagP_B-barrel"/>
</dbReference>
<accession>A0ABT5W960</accession>
<evidence type="ECO:0000256" key="9">
    <source>
        <dbReference type="ARBA" id="ARBA00023237"/>
    </source>
</evidence>
<evidence type="ECO:0000256" key="11">
    <source>
        <dbReference type="SAM" id="MobiDB-lite"/>
    </source>
</evidence>
<keyword evidence="5 12" id="KW-0732">Signal</keyword>
<dbReference type="CDD" id="cd07185">
    <property type="entry name" value="OmpA_C-like"/>
    <property type="match status" value="1"/>
</dbReference>
<evidence type="ECO:0000256" key="6">
    <source>
        <dbReference type="ARBA" id="ARBA00023065"/>
    </source>
</evidence>
<evidence type="ECO:0000256" key="8">
    <source>
        <dbReference type="ARBA" id="ARBA00023136"/>
    </source>
</evidence>
<dbReference type="SUPFAM" id="SSF103088">
    <property type="entry name" value="OmpA-like"/>
    <property type="match status" value="1"/>
</dbReference>
<evidence type="ECO:0000256" key="10">
    <source>
        <dbReference type="PROSITE-ProRule" id="PRU00473"/>
    </source>
</evidence>
<dbReference type="PANTHER" id="PTHR30329">
    <property type="entry name" value="STATOR ELEMENT OF FLAGELLAR MOTOR COMPLEX"/>
    <property type="match status" value="1"/>
</dbReference>
<evidence type="ECO:0000256" key="7">
    <source>
        <dbReference type="ARBA" id="ARBA00023114"/>
    </source>
</evidence>
<dbReference type="InterPro" id="IPR018247">
    <property type="entry name" value="EF_Hand_1_Ca_BS"/>
</dbReference>
<dbReference type="SUPFAM" id="SSF103647">
    <property type="entry name" value="TSP type-3 repeat"/>
    <property type="match status" value="1"/>
</dbReference>
<dbReference type="EMBL" id="JAMZEG020000001">
    <property type="protein sequence ID" value="MDE8601358.1"/>
    <property type="molecule type" value="Genomic_DNA"/>
</dbReference>
<feature type="domain" description="OmpA-like" evidence="13">
    <location>
        <begin position="283"/>
        <end position="400"/>
    </location>
</feature>
<evidence type="ECO:0000256" key="4">
    <source>
        <dbReference type="ARBA" id="ARBA00022692"/>
    </source>
</evidence>
<keyword evidence="2" id="KW-0813">Transport</keyword>
<evidence type="ECO:0000256" key="1">
    <source>
        <dbReference type="ARBA" id="ARBA00004571"/>
    </source>
</evidence>
<keyword evidence="9" id="KW-0998">Cell outer membrane</keyword>
<dbReference type="Proteomes" id="UP001139522">
    <property type="component" value="Unassembled WGS sequence"/>
</dbReference>
<keyword evidence="3" id="KW-1134">Transmembrane beta strand</keyword>
<comment type="subcellular location">
    <subcellularLocation>
        <location evidence="1">Cell outer membrane</location>
        <topology evidence="1">Multi-pass membrane protein</topology>
    </subcellularLocation>
</comment>
<feature type="signal peptide" evidence="12">
    <location>
        <begin position="1"/>
        <end position="23"/>
    </location>
</feature>
<dbReference type="Gene3D" id="4.10.1080.10">
    <property type="entry name" value="TSP type-3 repeat"/>
    <property type="match status" value="1"/>
</dbReference>
<organism evidence="14 15">
    <name type="scientific">Marinomonas maritima</name>
    <dbReference type="NCBI Taxonomy" id="2940935"/>
    <lineage>
        <taxon>Bacteria</taxon>
        <taxon>Pseudomonadati</taxon>
        <taxon>Pseudomonadota</taxon>
        <taxon>Gammaproteobacteria</taxon>
        <taxon>Oceanospirillales</taxon>
        <taxon>Oceanospirillaceae</taxon>
        <taxon>Marinomonas</taxon>
    </lineage>
</organism>
<dbReference type="InterPro" id="IPR027385">
    <property type="entry name" value="Beta-barrel_OMP"/>
</dbReference>
<name>A0ABT5W960_9GAMM</name>
<dbReference type="PANTHER" id="PTHR30329:SF21">
    <property type="entry name" value="LIPOPROTEIN YIAD-RELATED"/>
    <property type="match status" value="1"/>
</dbReference>
<dbReference type="InterPro" id="IPR006665">
    <property type="entry name" value="OmpA-like"/>
</dbReference>
<dbReference type="Pfam" id="PF02412">
    <property type="entry name" value="TSP_3"/>
    <property type="match status" value="2"/>
</dbReference>
<comment type="caution">
    <text evidence="14">The sequence shown here is derived from an EMBL/GenBank/DDBJ whole genome shotgun (WGS) entry which is preliminary data.</text>
</comment>
<reference evidence="14" key="1">
    <citation type="submission" date="2023-01" db="EMBL/GenBank/DDBJ databases">
        <title>Psychroserpens sp. MSW6 and Marinomonas sp. RSW2, isolated from seawater.</title>
        <authorList>
            <person name="Kristyanto S."/>
            <person name="Jung J."/>
            <person name="Kim J.M."/>
            <person name="Jeon C.O."/>
        </authorList>
    </citation>
    <scope>NUCLEOTIDE SEQUENCE</scope>
    <source>
        <strain evidence="14">RSW2</strain>
    </source>
</reference>
<dbReference type="Gene3D" id="3.30.1330.60">
    <property type="entry name" value="OmpA-like domain"/>
    <property type="match status" value="1"/>
</dbReference>
<dbReference type="InterPro" id="IPR006664">
    <property type="entry name" value="OMP_bac"/>
</dbReference>
<gene>
    <name evidence="14" type="ORF">M3I01_000245</name>
</gene>
<dbReference type="InterPro" id="IPR028974">
    <property type="entry name" value="TSP_type-3_rpt"/>
</dbReference>
<feature type="region of interest" description="Disordered" evidence="11">
    <location>
        <begin position="182"/>
        <end position="201"/>
    </location>
</feature>
<dbReference type="PROSITE" id="PS51123">
    <property type="entry name" value="OMPA_2"/>
    <property type="match status" value="1"/>
</dbReference>